<dbReference type="RefSeq" id="WP_247993286.1">
    <property type="nucleotide sequence ID" value="NZ_CP096019.1"/>
</dbReference>
<name>A0A8U0A0I9_9EURY</name>
<dbReference type="SUPFAM" id="SSF52218">
    <property type="entry name" value="Flavoproteins"/>
    <property type="match status" value="1"/>
</dbReference>
<organism evidence="7 8">
    <name type="scientific">Halocatena salina</name>
    <dbReference type="NCBI Taxonomy" id="2934340"/>
    <lineage>
        <taxon>Archaea</taxon>
        <taxon>Methanobacteriati</taxon>
        <taxon>Methanobacteriota</taxon>
        <taxon>Stenosarchaea group</taxon>
        <taxon>Halobacteria</taxon>
        <taxon>Halobacteriales</taxon>
        <taxon>Natronomonadaceae</taxon>
        <taxon>Halocatena</taxon>
    </lineage>
</organism>
<dbReference type="KEGG" id="haad:MW046_11705"/>
<keyword evidence="3" id="KW-0285">Flavoprotein</keyword>
<dbReference type="Proteomes" id="UP000831768">
    <property type="component" value="Chromosome"/>
</dbReference>
<dbReference type="GeneID" id="71928722"/>
<dbReference type="Pfam" id="PF03358">
    <property type="entry name" value="FMN_red"/>
    <property type="match status" value="1"/>
</dbReference>
<evidence type="ECO:0000313" key="8">
    <source>
        <dbReference type="Proteomes" id="UP000831768"/>
    </source>
</evidence>
<keyword evidence="8" id="KW-1185">Reference proteome</keyword>
<gene>
    <name evidence="7" type="ORF">MW046_11705</name>
</gene>
<reference evidence="7" key="1">
    <citation type="submission" date="2022-04" db="EMBL/GenBank/DDBJ databases">
        <title>Halocatena sp. nov., isolated from a salt lake.</title>
        <authorList>
            <person name="Cui H.-L."/>
        </authorList>
    </citation>
    <scope>NUCLEOTIDE SEQUENCE</scope>
    <source>
        <strain evidence="7">AD-1</strain>
    </source>
</reference>
<evidence type="ECO:0000256" key="5">
    <source>
        <dbReference type="ARBA" id="ARBA00038292"/>
    </source>
</evidence>
<dbReference type="InterPro" id="IPR005025">
    <property type="entry name" value="FMN_Rdtase-like_dom"/>
</dbReference>
<dbReference type="AlphaFoldDB" id="A0A8U0A0I9"/>
<evidence type="ECO:0000256" key="4">
    <source>
        <dbReference type="ARBA" id="ARBA00022643"/>
    </source>
</evidence>
<accession>A0A8U0A0I9</accession>
<feature type="domain" description="NADPH-dependent FMN reductase-like" evidence="6">
    <location>
        <begin position="77"/>
        <end position="180"/>
    </location>
</feature>
<protein>
    <submittedName>
        <fullName evidence="7">NAD(P)H-dependent oxidoreductase</fullName>
    </submittedName>
</protein>
<evidence type="ECO:0000256" key="1">
    <source>
        <dbReference type="ARBA" id="ARBA00001917"/>
    </source>
</evidence>
<dbReference type="InterPro" id="IPR051796">
    <property type="entry name" value="ISF_SsuE-like"/>
</dbReference>
<dbReference type="EMBL" id="CP096019">
    <property type="protein sequence ID" value="UPM42615.1"/>
    <property type="molecule type" value="Genomic_DNA"/>
</dbReference>
<dbReference type="Gene3D" id="3.40.50.360">
    <property type="match status" value="1"/>
</dbReference>
<dbReference type="GO" id="GO:0016491">
    <property type="term" value="F:oxidoreductase activity"/>
    <property type="evidence" value="ECO:0007669"/>
    <property type="project" value="InterPro"/>
</dbReference>
<evidence type="ECO:0000313" key="7">
    <source>
        <dbReference type="EMBL" id="UPM42615.1"/>
    </source>
</evidence>
<dbReference type="PANTHER" id="PTHR43278:SF1">
    <property type="entry name" value="IRON-SULFUR FLAVOPROTEIN MJ1083"/>
    <property type="match status" value="1"/>
</dbReference>
<comment type="cofactor">
    <cofactor evidence="2">
        <name>[4Fe-4S] cluster</name>
        <dbReference type="ChEBI" id="CHEBI:49883"/>
    </cofactor>
</comment>
<evidence type="ECO:0000259" key="6">
    <source>
        <dbReference type="Pfam" id="PF03358"/>
    </source>
</evidence>
<keyword evidence="4" id="KW-0288">FMN</keyword>
<comment type="similarity">
    <text evidence="5">Belongs to the SsuE family. Isf subfamily.</text>
</comment>
<dbReference type="PANTHER" id="PTHR43278">
    <property type="entry name" value="NAD(P)H-DEPENDENT FMN-CONTAINING OXIDOREDUCTASE YWQN-RELATED"/>
    <property type="match status" value="1"/>
</dbReference>
<evidence type="ECO:0000256" key="2">
    <source>
        <dbReference type="ARBA" id="ARBA00001966"/>
    </source>
</evidence>
<sequence>MTGDIHVVGIAGSIRNRAGIDDAVDGVDRNVSTEDLIDGIEQLEHRDIYHDDFLGEIKPHVQALTDQNDRVVTNSDALVLTALYGAKEIADIEFHKLTSYAGLDESYADVHLDRDRMAPLADALERADGIVLGSPVYFGDRSSLMHTFLNFAADRDLLSGKVVGTVSCGSKRNGGQETTNVYALFESLDHGAYIVGNGPKTCQYGGTGWGGDIGDVTTDDFGLETSMGTGLRVSSVAQLRNIAHTAEASRVAESTPDPFRIGVILTRDRDDIVRSSVEQTISRIDPVGNVAFNVIDFTEAYVQACIGCDVCPTPAKVEAVSDEGKDYKCIIDDDLDEARWTEDDLQRLHGELMRNDALVIAAYDADASGIDDTYQTLLERTRYIRRDDWRLHNLPLAAYVVRPPQKSSTYPMKIMTSWMRHNTIVHPPIVNTSFRADEDAPFDAETASELTAYYNEGATEQFASFVEKARRLRAASQITGTDELSYKATGYRNKILDQTVSTRT</sequence>
<dbReference type="InterPro" id="IPR029039">
    <property type="entry name" value="Flavoprotein-like_sf"/>
</dbReference>
<proteinExistence type="inferred from homology"/>
<comment type="cofactor">
    <cofactor evidence="1">
        <name>FMN</name>
        <dbReference type="ChEBI" id="CHEBI:58210"/>
    </cofactor>
</comment>
<evidence type="ECO:0000256" key="3">
    <source>
        <dbReference type="ARBA" id="ARBA00022630"/>
    </source>
</evidence>